<dbReference type="AlphaFoldDB" id="A0A1S6IZV1"/>
<evidence type="ECO:0000313" key="4">
    <source>
        <dbReference type="EMBL" id="AQS60298.1"/>
    </source>
</evidence>
<dbReference type="EMBL" id="CP019698">
    <property type="protein sequence ID" value="AQS60298.1"/>
    <property type="molecule type" value="Genomic_DNA"/>
</dbReference>
<dbReference type="RefSeq" id="WP_077715332.1">
    <property type="nucleotide sequence ID" value="NZ_CP019698.1"/>
</dbReference>
<dbReference type="Pfam" id="PF00005">
    <property type="entry name" value="ABC_tran"/>
    <property type="match status" value="1"/>
</dbReference>
<keyword evidence="5" id="KW-1185">Reference proteome</keyword>
<evidence type="ECO:0000256" key="2">
    <source>
        <dbReference type="ARBA" id="ARBA00022840"/>
    </source>
</evidence>
<dbReference type="OrthoDB" id="1786288at2"/>
<dbReference type="SUPFAM" id="SSF52540">
    <property type="entry name" value="P-loop containing nucleoside triphosphate hydrolases"/>
    <property type="match status" value="1"/>
</dbReference>
<keyword evidence="1" id="KW-0547">Nucleotide-binding</keyword>
<dbReference type="InterPro" id="IPR003439">
    <property type="entry name" value="ABC_transporter-like_ATP-bd"/>
</dbReference>
<reference evidence="4 5" key="1">
    <citation type="journal article" date="2016" name="Int. J. Syst. Evol. Microbiol.">
        <title>Desulfotomaculum ferrireducens sp. nov., a moderately thermophilic sulfate-reducing and dissimilatory Fe(III)-reducing bacterium isolated from compost.</title>
        <authorList>
            <person name="Yang G."/>
            <person name="Guo J."/>
            <person name="Zhuang L."/>
            <person name="Yuan Y."/>
            <person name="Zhou S."/>
        </authorList>
    </citation>
    <scope>NUCLEOTIDE SEQUENCE [LARGE SCALE GENOMIC DNA]</scope>
    <source>
        <strain evidence="4 5">GSS09</strain>
    </source>
</reference>
<dbReference type="GO" id="GO:0005524">
    <property type="term" value="F:ATP binding"/>
    <property type="evidence" value="ECO:0007669"/>
    <property type="project" value="UniProtKB-KW"/>
</dbReference>
<evidence type="ECO:0000259" key="3">
    <source>
        <dbReference type="PROSITE" id="PS50893"/>
    </source>
</evidence>
<dbReference type="PANTHER" id="PTHR43038:SF7">
    <property type="entry name" value="ABC TRANSPORT SYSTEM ATP-BINDING PROTEIN"/>
    <property type="match status" value="1"/>
</dbReference>
<dbReference type="InterPro" id="IPR003593">
    <property type="entry name" value="AAA+_ATPase"/>
</dbReference>
<name>A0A1S6IZV1_9FIRM</name>
<dbReference type="PROSITE" id="PS50893">
    <property type="entry name" value="ABC_TRANSPORTER_2"/>
    <property type="match status" value="1"/>
</dbReference>
<dbReference type="STRING" id="1833852.B0537_15210"/>
<dbReference type="SMART" id="SM00382">
    <property type="entry name" value="AAA"/>
    <property type="match status" value="1"/>
</dbReference>
<evidence type="ECO:0000256" key="1">
    <source>
        <dbReference type="ARBA" id="ARBA00022741"/>
    </source>
</evidence>
<dbReference type="GO" id="GO:0016887">
    <property type="term" value="F:ATP hydrolysis activity"/>
    <property type="evidence" value="ECO:0007669"/>
    <property type="project" value="InterPro"/>
</dbReference>
<dbReference type="Proteomes" id="UP000189464">
    <property type="component" value="Chromosome"/>
</dbReference>
<dbReference type="InterPro" id="IPR027417">
    <property type="entry name" value="P-loop_NTPase"/>
</dbReference>
<proteinExistence type="predicted"/>
<accession>A0A1S6IZV1</accession>
<dbReference type="PANTHER" id="PTHR43038">
    <property type="entry name" value="ATP-BINDING CASSETTE, SUB-FAMILY H, MEMBER 1"/>
    <property type="match status" value="1"/>
</dbReference>
<dbReference type="KEGG" id="dfg:B0537_15210"/>
<organism evidence="4 5">
    <name type="scientific">Desulforamulus ferrireducens</name>
    <dbReference type="NCBI Taxonomy" id="1833852"/>
    <lineage>
        <taxon>Bacteria</taxon>
        <taxon>Bacillati</taxon>
        <taxon>Bacillota</taxon>
        <taxon>Clostridia</taxon>
        <taxon>Eubacteriales</taxon>
        <taxon>Peptococcaceae</taxon>
        <taxon>Desulforamulus</taxon>
    </lineage>
</organism>
<feature type="domain" description="ABC transporter" evidence="3">
    <location>
        <begin position="5"/>
        <end position="229"/>
    </location>
</feature>
<keyword evidence="2" id="KW-0067">ATP-binding</keyword>
<dbReference type="Gene3D" id="3.40.50.300">
    <property type="entry name" value="P-loop containing nucleotide triphosphate hydrolases"/>
    <property type="match status" value="1"/>
</dbReference>
<sequence length="235" mass="26098">MQPVIVAKDVVQVVKKKTVLENINLQVGQGEALGIFGTRGSGKTTLLHILAGLDRFSSGTVEILGFDVRKSDQYKGRLGLVTQEKSLFQELTVVENLDFIATLRRGERAALEQLVAQLELQEILSQPVATLEDGLYQRVALACALLHRPSVLLADELIKDIDLASRRLILQTIRQFMQEGGTLVCAFSNLDYACQFDRVAWLSGGKLTFYSPGEAKAEWQRLFQEFSLQSGEKDV</sequence>
<protein>
    <submittedName>
        <fullName evidence="4">ABC transporter</fullName>
    </submittedName>
</protein>
<gene>
    <name evidence="4" type="ORF">B0537_15210</name>
</gene>
<evidence type="ECO:0000313" key="5">
    <source>
        <dbReference type="Proteomes" id="UP000189464"/>
    </source>
</evidence>